<evidence type="ECO:0000313" key="2">
    <source>
        <dbReference type="EMBL" id="MFH4976090.1"/>
    </source>
</evidence>
<proteinExistence type="predicted"/>
<dbReference type="Proteomes" id="UP001608902">
    <property type="component" value="Unassembled WGS sequence"/>
</dbReference>
<feature type="region of interest" description="Disordered" evidence="1">
    <location>
        <begin position="1"/>
        <end position="25"/>
    </location>
</feature>
<protein>
    <submittedName>
        <fullName evidence="2">Uncharacterized protein</fullName>
    </submittedName>
</protein>
<dbReference type="AlphaFoldDB" id="A0ABD6E8U0"/>
<gene>
    <name evidence="2" type="ORF">AB6A40_002799</name>
</gene>
<comment type="caution">
    <text evidence="2">The sequence shown here is derived from an EMBL/GenBank/DDBJ whole genome shotgun (WGS) entry which is preliminary data.</text>
</comment>
<sequence length="72" mass="7876">MASSDEFSGLMHPFAPPPSNFHSPEMTMKPPPAPFCFGYLPPNPYGPAPTFTDINPHSQSAILPSNDKLIYE</sequence>
<keyword evidence="3" id="KW-1185">Reference proteome</keyword>
<reference evidence="2 3" key="1">
    <citation type="submission" date="2024-08" db="EMBL/GenBank/DDBJ databases">
        <title>Gnathostoma spinigerum genome.</title>
        <authorList>
            <person name="Gonzalez-Bertolin B."/>
            <person name="Monzon S."/>
            <person name="Zaballos A."/>
            <person name="Jimenez P."/>
            <person name="Dekumyoy P."/>
            <person name="Varona S."/>
            <person name="Cuesta I."/>
            <person name="Sumanam S."/>
            <person name="Adisakwattana P."/>
            <person name="Gasser R.B."/>
            <person name="Hernandez-Gonzalez A."/>
            <person name="Young N.D."/>
            <person name="Perteguer M.J."/>
        </authorList>
    </citation>
    <scope>NUCLEOTIDE SEQUENCE [LARGE SCALE GENOMIC DNA]</scope>
    <source>
        <strain evidence="2">AL3</strain>
        <tissue evidence="2">Liver</tissue>
    </source>
</reference>
<organism evidence="2 3">
    <name type="scientific">Gnathostoma spinigerum</name>
    <dbReference type="NCBI Taxonomy" id="75299"/>
    <lineage>
        <taxon>Eukaryota</taxon>
        <taxon>Metazoa</taxon>
        <taxon>Ecdysozoa</taxon>
        <taxon>Nematoda</taxon>
        <taxon>Chromadorea</taxon>
        <taxon>Rhabditida</taxon>
        <taxon>Spirurina</taxon>
        <taxon>Gnathostomatomorpha</taxon>
        <taxon>Gnathostomatoidea</taxon>
        <taxon>Gnathostomatidae</taxon>
        <taxon>Gnathostoma</taxon>
    </lineage>
</organism>
<dbReference type="EMBL" id="JBGFUD010001306">
    <property type="protein sequence ID" value="MFH4976090.1"/>
    <property type="molecule type" value="Genomic_DNA"/>
</dbReference>
<evidence type="ECO:0000313" key="3">
    <source>
        <dbReference type="Proteomes" id="UP001608902"/>
    </source>
</evidence>
<accession>A0ABD6E8U0</accession>
<name>A0ABD6E8U0_9BILA</name>
<evidence type="ECO:0000256" key="1">
    <source>
        <dbReference type="SAM" id="MobiDB-lite"/>
    </source>
</evidence>